<dbReference type="InterPro" id="IPR036638">
    <property type="entry name" value="HLH_DNA-bd_sf"/>
</dbReference>
<organism evidence="1 2">
    <name type="scientific">Thalassorhabdus alkalitolerans</name>
    <dbReference type="NCBI Taxonomy" id="2282697"/>
    <lineage>
        <taxon>Bacteria</taxon>
        <taxon>Bacillati</taxon>
        <taxon>Bacillota</taxon>
        <taxon>Bacilli</taxon>
        <taxon>Bacillales</taxon>
        <taxon>Bacillaceae</taxon>
        <taxon>Thalassorhabdus</taxon>
    </lineage>
</organism>
<comment type="caution">
    <text evidence="1">The sequence shown here is derived from an EMBL/GenBank/DDBJ whole genome shotgun (WGS) entry which is preliminary data.</text>
</comment>
<dbReference type="RefSeq" id="WP_083465643.1">
    <property type="nucleotide sequence ID" value="NZ_JBHSOZ010000002.1"/>
</dbReference>
<gene>
    <name evidence="1" type="ORF">ACFPU1_01290</name>
</gene>
<sequence length="53" mass="6439">MNAYCRKVLLEERIKWNKRRMHIVAKRHGLSSMKTVKCSQKLDILLNHYQKIQ</sequence>
<dbReference type="Pfam" id="PF09388">
    <property type="entry name" value="SpoOE-like"/>
    <property type="match status" value="1"/>
</dbReference>
<name>A0ABW0YJ49_9BACI</name>
<dbReference type="SUPFAM" id="SSF140500">
    <property type="entry name" value="BAS1536-like"/>
    <property type="match status" value="1"/>
</dbReference>
<dbReference type="EMBL" id="JBHSOZ010000002">
    <property type="protein sequence ID" value="MFC5711407.1"/>
    <property type="molecule type" value="Genomic_DNA"/>
</dbReference>
<evidence type="ECO:0000313" key="2">
    <source>
        <dbReference type="Proteomes" id="UP001596142"/>
    </source>
</evidence>
<protein>
    <submittedName>
        <fullName evidence="1">Aspartyl-phosphate phosphatase Spo0E family protein</fullName>
    </submittedName>
</protein>
<accession>A0ABW0YJ49</accession>
<reference evidence="2" key="1">
    <citation type="journal article" date="2019" name="Int. J. Syst. Evol. Microbiol.">
        <title>The Global Catalogue of Microorganisms (GCM) 10K type strain sequencing project: providing services to taxonomists for standard genome sequencing and annotation.</title>
        <authorList>
            <consortium name="The Broad Institute Genomics Platform"/>
            <consortium name="The Broad Institute Genome Sequencing Center for Infectious Disease"/>
            <person name="Wu L."/>
            <person name="Ma J."/>
        </authorList>
    </citation>
    <scope>NUCLEOTIDE SEQUENCE [LARGE SCALE GENOMIC DNA]</scope>
    <source>
        <strain evidence="2">CECT 7184</strain>
    </source>
</reference>
<dbReference type="InterPro" id="IPR037208">
    <property type="entry name" value="Spo0E-like_sf"/>
</dbReference>
<keyword evidence="2" id="KW-1185">Reference proteome</keyword>
<evidence type="ECO:0000313" key="1">
    <source>
        <dbReference type="EMBL" id="MFC5711407.1"/>
    </source>
</evidence>
<dbReference type="Gene3D" id="4.10.280.10">
    <property type="entry name" value="Helix-loop-helix DNA-binding domain"/>
    <property type="match status" value="1"/>
</dbReference>
<proteinExistence type="predicted"/>
<dbReference type="InterPro" id="IPR018540">
    <property type="entry name" value="Spo0E-like"/>
</dbReference>
<dbReference type="Proteomes" id="UP001596142">
    <property type="component" value="Unassembled WGS sequence"/>
</dbReference>